<evidence type="ECO:0000256" key="3">
    <source>
        <dbReference type="ARBA" id="ARBA00022801"/>
    </source>
</evidence>
<protein>
    <submittedName>
        <fullName evidence="7">(African queen) hypothetical protein</fullName>
    </submittedName>
</protein>
<evidence type="ECO:0000256" key="5">
    <source>
        <dbReference type="SAM" id="SignalP"/>
    </source>
</evidence>
<evidence type="ECO:0000256" key="1">
    <source>
        <dbReference type="ARBA" id="ARBA00005964"/>
    </source>
</evidence>
<comment type="caution">
    <text evidence="7">The sequence shown here is derived from an EMBL/GenBank/DDBJ whole genome shotgun (WGS) entry which is preliminary data.</text>
</comment>
<dbReference type="Gene3D" id="3.40.50.1820">
    <property type="entry name" value="alpha/beta hydrolase"/>
    <property type="match status" value="2"/>
</dbReference>
<evidence type="ECO:0000256" key="4">
    <source>
        <dbReference type="ARBA" id="ARBA00023180"/>
    </source>
</evidence>
<name>A0A8J2W865_9NEOP</name>
<evidence type="ECO:0000256" key="2">
    <source>
        <dbReference type="ARBA" id="ARBA00022487"/>
    </source>
</evidence>
<dbReference type="EMBL" id="CAKASE010000076">
    <property type="protein sequence ID" value="CAG9577495.1"/>
    <property type="molecule type" value="Genomic_DNA"/>
</dbReference>
<accession>A0A8J2W865</accession>
<proteinExistence type="inferred from homology"/>
<evidence type="ECO:0000259" key="6">
    <source>
        <dbReference type="Pfam" id="PF00135"/>
    </source>
</evidence>
<dbReference type="GO" id="GO:0052689">
    <property type="term" value="F:carboxylic ester hydrolase activity"/>
    <property type="evidence" value="ECO:0007669"/>
    <property type="project" value="UniProtKB-KW"/>
</dbReference>
<sequence length="425" mass="48923">MWSRIYLIVACVVHVWSELRVDPLVQTKSGLIRGLKADDGNYSMFLGVPYARINETDPFGPAASDLIFDGIFEANNDSAICPQVDDNTKQAKGTLDCLRMNIFEKFFDKAILQSGSNLKPGGLMEVDITPALKVAGKLGLETQDVTKAMNFIKQIDPHTIVKTAIDLGIKLRGCVERDINGVEPIITEHFLNIDMPKLKNTPILAGFNTREGLGMNKNKEDVHYMEPYYFEDNLKLAFHEDEEFDEMCDIVRNFYIGDEDLNEDVRNNIIDFEGDYYYGYPVQESLKIYVERGALRVYQYLFSYDGDRNLIKKTNNITNYGASHADELSYLFDHTLIKEKPSDDDQLIIDRMTKLWTNFAKYGDPTPEVTELLPIKWTPISADKYIYLDIDKEFAIKSRPFKQRLTFWELFYKANMKKIRGYKAK</sequence>
<dbReference type="PANTHER" id="PTHR43142">
    <property type="entry name" value="CARBOXYLIC ESTER HYDROLASE"/>
    <property type="match status" value="1"/>
</dbReference>
<keyword evidence="4" id="KW-0325">Glycoprotein</keyword>
<keyword evidence="8" id="KW-1185">Reference proteome</keyword>
<evidence type="ECO:0000313" key="8">
    <source>
        <dbReference type="Proteomes" id="UP000789524"/>
    </source>
</evidence>
<dbReference type="SUPFAM" id="SSF53474">
    <property type="entry name" value="alpha/beta-Hydrolases"/>
    <property type="match status" value="2"/>
</dbReference>
<feature type="domain" description="Carboxylesterase type B" evidence="6">
    <location>
        <begin position="105"/>
        <end position="408"/>
    </location>
</feature>
<gene>
    <name evidence="7" type="ORF">DCHRY22_LOCUS12323</name>
</gene>
<reference evidence="7" key="1">
    <citation type="submission" date="2021-09" db="EMBL/GenBank/DDBJ databases">
        <authorList>
            <person name="Martin H S."/>
        </authorList>
    </citation>
    <scope>NUCLEOTIDE SEQUENCE</scope>
</reference>
<dbReference type="InterPro" id="IPR029058">
    <property type="entry name" value="AB_hydrolase_fold"/>
</dbReference>
<keyword evidence="5" id="KW-0732">Signal</keyword>
<keyword evidence="2" id="KW-0719">Serine esterase</keyword>
<dbReference type="PANTHER" id="PTHR43142:SF1">
    <property type="entry name" value="CARBOXYLIC ESTER HYDROLASE"/>
    <property type="match status" value="1"/>
</dbReference>
<keyword evidence="3" id="KW-0378">Hydrolase</keyword>
<feature type="domain" description="Carboxylesterase type B" evidence="6">
    <location>
        <begin position="22"/>
        <end position="103"/>
    </location>
</feature>
<organism evidence="7 8">
    <name type="scientific">Danaus chrysippus</name>
    <name type="common">African queen</name>
    <dbReference type="NCBI Taxonomy" id="151541"/>
    <lineage>
        <taxon>Eukaryota</taxon>
        <taxon>Metazoa</taxon>
        <taxon>Ecdysozoa</taxon>
        <taxon>Arthropoda</taxon>
        <taxon>Hexapoda</taxon>
        <taxon>Insecta</taxon>
        <taxon>Pterygota</taxon>
        <taxon>Neoptera</taxon>
        <taxon>Endopterygota</taxon>
        <taxon>Lepidoptera</taxon>
        <taxon>Glossata</taxon>
        <taxon>Ditrysia</taxon>
        <taxon>Papilionoidea</taxon>
        <taxon>Nymphalidae</taxon>
        <taxon>Danainae</taxon>
        <taxon>Danaini</taxon>
        <taxon>Danaina</taxon>
        <taxon>Danaus</taxon>
        <taxon>Anosia</taxon>
    </lineage>
</organism>
<evidence type="ECO:0000313" key="7">
    <source>
        <dbReference type="EMBL" id="CAG9577495.1"/>
    </source>
</evidence>
<dbReference type="InterPro" id="IPR002018">
    <property type="entry name" value="CarbesteraseB"/>
</dbReference>
<dbReference type="Proteomes" id="UP000789524">
    <property type="component" value="Unassembled WGS sequence"/>
</dbReference>
<dbReference type="Pfam" id="PF00135">
    <property type="entry name" value="COesterase"/>
    <property type="match status" value="2"/>
</dbReference>
<dbReference type="AlphaFoldDB" id="A0A8J2W865"/>
<feature type="chain" id="PRO_5035271186" evidence="5">
    <location>
        <begin position="18"/>
        <end position="425"/>
    </location>
</feature>
<comment type="similarity">
    <text evidence="1">Belongs to the type-B carboxylesterase/lipase family.</text>
</comment>
<dbReference type="OrthoDB" id="19653at2759"/>
<feature type="signal peptide" evidence="5">
    <location>
        <begin position="1"/>
        <end position="17"/>
    </location>
</feature>